<reference evidence="1 2" key="2">
    <citation type="journal article" date="2022" name="Mol. Ecol. Resour.">
        <title>The genomes of chicory, endive, great burdock and yacon provide insights into Asteraceae paleo-polyploidization history and plant inulin production.</title>
        <authorList>
            <person name="Fan W."/>
            <person name="Wang S."/>
            <person name="Wang H."/>
            <person name="Wang A."/>
            <person name="Jiang F."/>
            <person name="Liu H."/>
            <person name="Zhao H."/>
            <person name="Xu D."/>
            <person name="Zhang Y."/>
        </authorList>
    </citation>
    <scope>NUCLEOTIDE SEQUENCE [LARGE SCALE GENOMIC DNA]</scope>
    <source>
        <strain evidence="2">cv. Punajuju</strain>
        <tissue evidence="1">Leaves</tissue>
    </source>
</reference>
<reference evidence="2" key="1">
    <citation type="journal article" date="2022" name="Mol. Ecol. Resour.">
        <title>The genomes of chicory, endive, great burdock and yacon provide insights into Asteraceae palaeo-polyploidization history and plant inulin production.</title>
        <authorList>
            <person name="Fan W."/>
            <person name="Wang S."/>
            <person name="Wang H."/>
            <person name="Wang A."/>
            <person name="Jiang F."/>
            <person name="Liu H."/>
            <person name="Zhao H."/>
            <person name="Xu D."/>
            <person name="Zhang Y."/>
        </authorList>
    </citation>
    <scope>NUCLEOTIDE SEQUENCE [LARGE SCALE GENOMIC DNA]</scope>
    <source>
        <strain evidence="2">cv. Punajuju</strain>
    </source>
</reference>
<organism evidence="1 2">
    <name type="scientific">Cichorium intybus</name>
    <name type="common">Chicory</name>
    <dbReference type="NCBI Taxonomy" id="13427"/>
    <lineage>
        <taxon>Eukaryota</taxon>
        <taxon>Viridiplantae</taxon>
        <taxon>Streptophyta</taxon>
        <taxon>Embryophyta</taxon>
        <taxon>Tracheophyta</taxon>
        <taxon>Spermatophyta</taxon>
        <taxon>Magnoliopsida</taxon>
        <taxon>eudicotyledons</taxon>
        <taxon>Gunneridae</taxon>
        <taxon>Pentapetalae</taxon>
        <taxon>asterids</taxon>
        <taxon>campanulids</taxon>
        <taxon>Asterales</taxon>
        <taxon>Asteraceae</taxon>
        <taxon>Cichorioideae</taxon>
        <taxon>Cichorieae</taxon>
        <taxon>Cichoriinae</taxon>
        <taxon>Cichorium</taxon>
    </lineage>
</organism>
<protein>
    <submittedName>
        <fullName evidence="1">Uncharacterized protein</fullName>
    </submittedName>
</protein>
<comment type="caution">
    <text evidence="1">The sequence shown here is derived from an EMBL/GenBank/DDBJ whole genome shotgun (WGS) entry which is preliminary data.</text>
</comment>
<proteinExistence type="predicted"/>
<accession>A0ACB9H1Z4</accession>
<sequence>MLHRNWKLSVIVMTTEDGHEGVRGGPDNNNEVASSSYSTFSVSYAISVNGKLLFRMARRKDMDSLITFTSICYFDSSNANKRFMYDVGVCGSDDEENGMAADFLSEMTETITQNKLVVLKKEMKGGFNHLNPSKYLGEAMLLRIIVANMPDTFVMTFCSYIDQLVYMSAIVICFTNTVFTICQETAKSGKLWVHRSHGTILIKEQIHC</sequence>
<dbReference type="Proteomes" id="UP001055811">
    <property type="component" value="Linkage Group LG01"/>
</dbReference>
<dbReference type="EMBL" id="CM042009">
    <property type="protein sequence ID" value="KAI3789370.1"/>
    <property type="molecule type" value="Genomic_DNA"/>
</dbReference>
<keyword evidence="2" id="KW-1185">Reference proteome</keyword>
<name>A0ACB9H1Z4_CICIN</name>
<evidence type="ECO:0000313" key="2">
    <source>
        <dbReference type="Proteomes" id="UP001055811"/>
    </source>
</evidence>
<gene>
    <name evidence="1" type="ORF">L2E82_02163</name>
</gene>
<evidence type="ECO:0000313" key="1">
    <source>
        <dbReference type="EMBL" id="KAI3789370.1"/>
    </source>
</evidence>